<dbReference type="PANTHER" id="PTHR32309:SF13">
    <property type="entry name" value="FERRIC ENTEROBACTIN TRANSPORT PROTEIN FEPE"/>
    <property type="match status" value="1"/>
</dbReference>
<comment type="similarity">
    <text evidence="3">Belongs to the CpsD/CapB family.</text>
</comment>
<dbReference type="RefSeq" id="WP_246141948.1">
    <property type="nucleotide sequence ID" value="NZ_LR213997.1"/>
</dbReference>
<feature type="domain" description="Polysaccharide chain length determinant N-terminal" evidence="19">
    <location>
        <begin position="14"/>
        <end position="108"/>
    </location>
</feature>
<feature type="coiled-coil region" evidence="17">
    <location>
        <begin position="184"/>
        <end position="248"/>
    </location>
</feature>
<gene>
    <name evidence="22" type="ORF">H1P_2540002</name>
</gene>
<evidence type="ECO:0000256" key="4">
    <source>
        <dbReference type="ARBA" id="ARBA00008883"/>
    </source>
</evidence>
<reference evidence="22 23" key="1">
    <citation type="submission" date="2019-01" db="EMBL/GenBank/DDBJ databases">
        <authorList>
            <person name="Brito A."/>
        </authorList>
    </citation>
    <scope>NUCLEOTIDE SEQUENCE [LARGE SCALE GENOMIC DNA]</scope>
    <source>
        <strain evidence="22">1</strain>
    </source>
</reference>
<evidence type="ECO:0000256" key="16">
    <source>
        <dbReference type="ARBA" id="ARBA00051245"/>
    </source>
</evidence>
<evidence type="ECO:0000256" key="6">
    <source>
        <dbReference type="ARBA" id="ARBA00022475"/>
    </source>
</evidence>
<dbReference type="EC" id="2.7.10.2" evidence="5"/>
<sequence>MNTIEQNVHIDEYLDFQKYWLVLKRRWLPATLTLCGVLGISLGYALSQEQIYEAEAKVLIKSNKTDTLSGFENETGNIEVISEESDPLATEAEILRSRPILEKLIKELDLRDEGGELIRYQSFRESFQVRPITGTDILNIRYEGNDPEVVASVVNQALMLYKDQDRLSNRTEAVAARTFITEQLPQVKANVQEAESELRKFKNQYQIANLTEETSATINSISNIRSQIDTIEAELEDVNARYSALNSQLGISWEKASAIATLSQSLAVQTIYERLQQVKVELASTRNYLSNNAPQVISLQEEAAELEQVLNQEIAQTLGGEQQALLGNTNILALGESEEGQINEFANLGLERKGLQKRLAAFNKIYSSNQERSSILPQLEEEQKELVRRVEASQTTYETLLNKLQEIQIAEEQDIGKARVVSEAVVPEFPIGPQKKMMMITGGAIGTLLGIAVAFLIDIRDNTIKNTREAEQMLPYPLRGVIPDCKGITQGKQQPVLAESSSAITDDGLILPVKEAFQDIQINLQLLDPKERIKTIAITSAVAQEGKSSVSANYAIAQAQCGKRILLIDGDLRRSSQHDLWQIPNQIGLTNVLNQEAEWYEGVQNVRPNLDVLTAGTTPDNPIALLDSLSMAVLMMKLLENYDRIIFDTPPLVGLADAKILSKLVDGLLFVVRPGVASYDSIAAAKKVLETAQFNVLGVITNGVDVAKEPYGYEHYYPDKKYLEATK</sequence>
<dbReference type="InterPro" id="IPR003856">
    <property type="entry name" value="LPS_length_determ_N"/>
</dbReference>
<keyword evidence="11" id="KW-0418">Kinase</keyword>
<accession>A0A563VS48</accession>
<evidence type="ECO:0000256" key="13">
    <source>
        <dbReference type="ARBA" id="ARBA00022989"/>
    </source>
</evidence>
<evidence type="ECO:0000256" key="3">
    <source>
        <dbReference type="ARBA" id="ARBA00007316"/>
    </source>
</evidence>
<keyword evidence="13 18" id="KW-1133">Transmembrane helix</keyword>
<dbReference type="SUPFAM" id="SSF52540">
    <property type="entry name" value="P-loop containing nucleoside triphosphate hydrolases"/>
    <property type="match status" value="1"/>
</dbReference>
<evidence type="ECO:0000256" key="8">
    <source>
        <dbReference type="ARBA" id="ARBA00022679"/>
    </source>
</evidence>
<proteinExistence type="inferred from homology"/>
<keyword evidence="7" id="KW-0997">Cell inner membrane</keyword>
<evidence type="ECO:0000313" key="22">
    <source>
        <dbReference type="EMBL" id="VEP14284.1"/>
    </source>
</evidence>
<evidence type="ECO:0000256" key="11">
    <source>
        <dbReference type="ARBA" id="ARBA00022777"/>
    </source>
</evidence>
<dbReference type="GO" id="GO:0005886">
    <property type="term" value="C:plasma membrane"/>
    <property type="evidence" value="ECO:0007669"/>
    <property type="project" value="UniProtKB-SubCell"/>
</dbReference>
<dbReference type="GO" id="GO:0004715">
    <property type="term" value="F:non-membrane spanning protein tyrosine kinase activity"/>
    <property type="evidence" value="ECO:0007669"/>
    <property type="project" value="UniProtKB-EC"/>
</dbReference>
<dbReference type="EMBL" id="CAACVJ010000173">
    <property type="protein sequence ID" value="VEP14284.1"/>
    <property type="molecule type" value="Genomic_DNA"/>
</dbReference>
<name>A0A563VS48_9CYAN</name>
<evidence type="ECO:0000259" key="19">
    <source>
        <dbReference type="Pfam" id="PF02706"/>
    </source>
</evidence>
<keyword evidence="12" id="KW-0067">ATP-binding</keyword>
<evidence type="ECO:0000256" key="5">
    <source>
        <dbReference type="ARBA" id="ARBA00011903"/>
    </source>
</evidence>
<dbReference type="InterPro" id="IPR027417">
    <property type="entry name" value="P-loop_NTPase"/>
</dbReference>
<dbReference type="InterPro" id="IPR025669">
    <property type="entry name" value="AAA_dom"/>
</dbReference>
<comment type="catalytic activity">
    <reaction evidence="16">
        <text>L-tyrosyl-[protein] + ATP = O-phospho-L-tyrosyl-[protein] + ADP + H(+)</text>
        <dbReference type="Rhea" id="RHEA:10596"/>
        <dbReference type="Rhea" id="RHEA-COMP:10136"/>
        <dbReference type="Rhea" id="RHEA-COMP:20101"/>
        <dbReference type="ChEBI" id="CHEBI:15378"/>
        <dbReference type="ChEBI" id="CHEBI:30616"/>
        <dbReference type="ChEBI" id="CHEBI:46858"/>
        <dbReference type="ChEBI" id="CHEBI:61978"/>
        <dbReference type="ChEBI" id="CHEBI:456216"/>
        <dbReference type="EC" id="2.7.10.2"/>
    </reaction>
</comment>
<dbReference type="InterPro" id="IPR005702">
    <property type="entry name" value="Wzc-like_C"/>
</dbReference>
<evidence type="ECO:0000259" key="20">
    <source>
        <dbReference type="Pfam" id="PF13614"/>
    </source>
</evidence>
<dbReference type="InterPro" id="IPR050445">
    <property type="entry name" value="Bact_polysacc_biosynth/exp"/>
</dbReference>
<evidence type="ECO:0000256" key="14">
    <source>
        <dbReference type="ARBA" id="ARBA00023136"/>
    </source>
</evidence>
<comment type="similarity">
    <text evidence="2">Belongs to the CpsC/CapA family.</text>
</comment>
<evidence type="ECO:0000256" key="1">
    <source>
        <dbReference type="ARBA" id="ARBA00004429"/>
    </source>
</evidence>
<dbReference type="GO" id="GO:0005524">
    <property type="term" value="F:ATP binding"/>
    <property type="evidence" value="ECO:0007669"/>
    <property type="project" value="UniProtKB-KW"/>
</dbReference>
<dbReference type="Gene3D" id="3.40.50.300">
    <property type="entry name" value="P-loop containing nucleotide triphosphate hydrolases"/>
    <property type="match status" value="1"/>
</dbReference>
<keyword evidence="10" id="KW-0547">Nucleotide-binding</keyword>
<dbReference type="PANTHER" id="PTHR32309">
    <property type="entry name" value="TYROSINE-PROTEIN KINASE"/>
    <property type="match status" value="1"/>
</dbReference>
<dbReference type="Pfam" id="PF13614">
    <property type="entry name" value="AAA_31"/>
    <property type="match status" value="1"/>
</dbReference>
<evidence type="ECO:0000256" key="2">
    <source>
        <dbReference type="ARBA" id="ARBA00006683"/>
    </source>
</evidence>
<evidence type="ECO:0000256" key="12">
    <source>
        <dbReference type="ARBA" id="ARBA00022840"/>
    </source>
</evidence>
<dbReference type="AlphaFoldDB" id="A0A563VS48"/>
<keyword evidence="23" id="KW-1185">Reference proteome</keyword>
<dbReference type="Pfam" id="PF13807">
    <property type="entry name" value="GNVR"/>
    <property type="match status" value="1"/>
</dbReference>
<dbReference type="Pfam" id="PF02706">
    <property type="entry name" value="Wzz"/>
    <property type="match status" value="1"/>
</dbReference>
<keyword evidence="6" id="KW-1003">Cell membrane</keyword>
<evidence type="ECO:0000259" key="21">
    <source>
        <dbReference type="Pfam" id="PF13807"/>
    </source>
</evidence>
<organism evidence="22 23">
    <name type="scientific">Hyella patelloides LEGE 07179</name>
    <dbReference type="NCBI Taxonomy" id="945734"/>
    <lineage>
        <taxon>Bacteria</taxon>
        <taxon>Bacillati</taxon>
        <taxon>Cyanobacteriota</taxon>
        <taxon>Cyanophyceae</taxon>
        <taxon>Pleurocapsales</taxon>
        <taxon>Hyellaceae</taxon>
        <taxon>Hyella</taxon>
    </lineage>
</organism>
<protein>
    <recommendedName>
        <fullName evidence="5">non-specific protein-tyrosine kinase</fullName>
        <ecNumber evidence="5">2.7.10.2</ecNumber>
    </recommendedName>
</protein>
<feature type="transmembrane region" description="Helical" evidence="18">
    <location>
        <begin position="437"/>
        <end position="457"/>
    </location>
</feature>
<evidence type="ECO:0000256" key="7">
    <source>
        <dbReference type="ARBA" id="ARBA00022519"/>
    </source>
</evidence>
<evidence type="ECO:0000256" key="15">
    <source>
        <dbReference type="ARBA" id="ARBA00023137"/>
    </source>
</evidence>
<evidence type="ECO:0000256" key="10">
    <source>
        <dbReference type="ARBA" id="ARBA00022741"/>
    </source>
</evidence>
<keyword evidence="17" id="KW-0175">Coiled coil</keyword>
<evidence type="ECO:0000256" key="18">
    <source>
        <dbReference type="SAM" id="Phobius"/>
    </source>
</evidence>
<keyword evidence="15" id="KW-0829">Tyrosine-protein kinase</keyword>
<evidence type="ECO:0000256" key="17">
    <source>
        <dbReference type="SAM" id="Coils"/>
    </source>
</evidence>
<feature type="domain" description="AAA" evidence="20">
    <location>
        <begin position="534"/>
        <end position="673"/>
    </location>
</feature>
<keyword evidence="9 18" id="KW-0812">Transmembrane</keyword>
<dbReference type="NCBIfam" id="TIGR01007">
    <property type="entry name" value="eps_fam"/>
    <property type="match status" value="1"/>
</dbReference>
<evidence type="ECO:0000256" key="9">
    <source>
        <dbReference type="ARBA" id="ARBA00022692"/>
    </source>
</evidence>
<comment type="subcellular location">
    <subcellularLocation>
        <location evidence="1">Cell inner membrane</location>
        <topology evidence="1">Multi-pass membrane protein</topology>
    </subcellularLocation>
</comment>
<dbReference type="Proteomes" id="UP000320055">
    <property type="component" value="Unassembled WGS sequence"/>
</dbReference>
<keyword evidence="14 18" id="KW-0472">Membrane</keyword>
<keyword evidence="8" id="KW-0808">Transferase</keyword>
<comment type="similarity">
    <text evidence="4">Belongs to the etk/wzc family.</text>
</comment>
<dbReference type="CDD" id="cd05387">
    <property type="entry name" value="BY-kinase"/>
    <property type="match status" value="1"/>
</dbReference>
<feature type="domain" description="Tyrosine-protein kinase G-rich" evidence="21">
    <location>
        <begin position="386"/>
        <end position="456"/>
    </location>
</feature>
<evidence type="ECO:0000313" key="23">
    <source>
        <dbReference type="Proteomes" id="UP000320055"/>
    </source>
</evidence>
<dbReference type="InterPro" id="IPR032807">
    <property type="entry name" value="GNVR"/>
</dbReference>